<gene>
    <name evidence="1" type="ORF">BpHYR1_048659</name>
</gene>
<protein>
    <submittedName>
        <fullName evidence="1">Uncharacterized protein</fullName>
    </submittedName>
</protein>
<keyword evidence="2" id="KW-1185">Reference proteome</keyword>
<comment type="caution">
    <text evidence="1">The sequence shown here is derived from an EMBL/GenBank/DDBJ whole genome shotgun (WGS) entry which is preliminary data.</text>
</comment>
<dbReference type="Proteomes" id="UP000276133">
    <property type="component" value="Unassembled WGS sequence"/>
</dbReference>
<organism evidence="1 2">
    <name type="scientific">Brachionus plicatilis</name>
    <name type="common">Marine rotifer</name>
    <name type="synonym">Brachionus muelleri</name>
    <dbReference type="NCBI Taxonomy" id="10195"/>
    <lineage>
        <taxon>Eukaryota</taxon>
        <taxon>Metazoa</taxon>
        <taxon>Spiralia</taxon>
        <taxon>Gnathifera</taxon>
        <taxon>Rotifera</taxon>
        <taxon>Eurotatoria</taxon>
        <taxon>Monogononta</taxon>
        <taxon>Pseudotrocha</taxon>
        <taxon>Ploima</taxon>
        <taxon>Brachionidae</taxon>
        <taxon>Brachionus</taxon>
    </lineage>
</organism>
<proteinExistence type="predicted"/>
<sequence>MNFKLPTTTGFNIRRITIHFKSLMCSSDSPQLQFIKKFSSITLSKKLEFEFVSKKFFKRIVVVVVSTIKSINSF</sequence>
<dbReference type="AlphaFoldDB" id="A0A3M7RP88"/>
<evidence type="ECO:0000313" key="2">
    <source>
        <dbReference type="Proteomes" id="UP000276133"/>
    </source>
</evidence>
<reference evidence="1 2" key="1">
    <citation type="journal article" date="2018" name="Sci. Rep.">
        <title>Genomic signatures of local adaptation to the degree of environmental predictability in rotifers.</title>
        <authorList>
            <person name="Franch-Gras L."/>
            <person name="Hahn C."/>
            <person name="Garcia-Roger E.M."/>
            <person name="Carmona M.J."/>
            <person name="Serra M."/>
            <person name="Gomez A."/>
        </authorList>
    </citation>
    <scope>NUCLEOTIDE SEQUENCE [LARGE SCALE GENOMIC DNA]</scope>
    <source>
        <strain evidence="1">HYR1</strain>
    </source>
</reference>
<evidence type="ECO:0000313" key="1">
    <source>
        <dbReference type="EMBL" id="RNA25289.1"/>
    </source>
</evidence>
<accession>A0A3M7RP88</accession>
<dbReference type="EMBL" id="REGN01002949">
    <property type="protein sequence ID" value="RNA25289.1"/>
    <property type="molecule type" value="Genomic_DNA"/>
</dbReference>
<name>A0A3M7RP88_BRAPC</name>